<evidence type="ECO:0000313" key="4">
    <source>
        <dbReference type="EMBL" id="KIW48529.1"/>
    </source>
</evidence>
<organism evidence="4 5">
    <name type="scientific">Exophiala oligosperma</name>
    <dbReference type="NCBI Taxonomy" id="215243"/>
    <lineage>
        <taxon>Eukaryota</taxon>
        <taxon>Fungi</taxon>
        <taxon>Dikarya</taxon>
        <taxon>Ascomycota</taxon>
        <taxon>Pezizomycotina</taxon>
        <taxon>Eurotiomycetes</taxon>
        <taxon>Chaetothyriomycetidae</taxon>
        <taxon>Chaetothyriales</taxon>
        <taxon>Herpotrichiellaceae</taxon>
        <taxon>Exophiala</taxon>
    </lineage>
</organism>
<reference evidence="4 5" key="1">
    <citation type="submission" date="2015-01" db="EMBL/GenBank/DDBJ databases">
        <title>The Genome Sequence of Exophiala oligosperma CBS72588.</title>
        <authorList>
            <consortium name="The Broad Institute Genomics Platform"/>
            <person name="Cuomo C."/>
            <person name="de Hoog S."/>
            <person name="Gorbushina A."/>
            <person name="Stielow B."/>
            <person name="Teixiera M."/>
            <person name="Abouelleil A."/>
            <person name="Chapman S.B."/>
            <person name="Priest M."/>
            <person name="Young S.K."/>
            <person name="Wortman J."/>
            <person name="Nusbaum C."/>
            <person name="Birren B."/>
        </authorList>
    </citation>
    <scope>NUCLEOTIDE SEQUENCE [LARGE SCALE GENOMIC DNA]</scope>
    <source>
        <strain evidence="4 5">CBS 72588</strain>
    </source>
</reference>
<dbReference type="VEuPathDB" id="FungiDB:PV06_01105"/>
<evidence type="ECO:0000259" key="3">
    <source>
        <dbReference type="PROSITE" id="PS50263"/>
    </source>
</evidence>
<feature type="region of interest" description="Disordered" evidence="2">
    <location>
        <begin position="150"/>
        <end position="180"/>
    </location>
</feature>
<feature type="domain" description="CN hydrolase" evidence="3">
    <location>
        <begin position="12"/>
        <end position="300"/>
    </location>
</feature>
<dbReference type="InterPro" id="IPR050345">
    <property type="entry name" value="Aliph_Amidase/BUP"/>
</dbReference>
<accession>A0A0D2EKZ6</accession>
<sequence length="329" mass="35995">MATSYEPFNQTFKVALIQLYPKALDPEHNFTAAANHIRDAASQGASLAVLPEYHLTGWVPDDPKFTELAQTAYSYVPRYQDLARELKINIVPGTIVTVDPNLPAPGASNGTTPTKPRALLNIAPFISYTGELLGSYTKANLWIPERTVLTSGPDSTRPNHAASPVSHEGPPTTPPNPHSVIETPLGPVGIVICWDLAFPEAFRALVRQGARLIVIPTFWTRDDLTPEARRYGPDVDVMFLKNALVTRAFENTCAVIFCNVGGPPAEDYAGLSRVVLPLVGPVEGGFEDSTPGMRIVEVDMKTVDLAEQTYKIREDLASPSWHYGYELRT</sequence>
<dbReference type="AlphaFoldDB" id="A0A0D2EKZ6"/>
<dbReference type="RefSeq" id="XP_016268745.1">
    <property type="nucleotide sequence ID" value="XM_016401692.1"/>
</dbReference>
<dbReference type="Pfam" id="PF00795">
    <property type="entry name" value="CN_hydrolase"/>
    <property type="match status" value="1"/>
</dbReference>
<dbReference type="OrthoDB" id="412018at2759"/>
<dbReference type="Gene3D" id="3.60.110.10">
    <property type="entry name" value="Carbon-nitrogen hydrolase"/>
    <property type="match status" value="1"/>
</dbReference>
<keyword evidence="1" id="KW-0378">Hydrolase</keyword>
<dbReference type="STRING" id="215243.A0A0D2EKZ6"/>
<evidence type="ECO:0000256" key="1">
    <source>
        <dbReference type="ARBA" id="ARBA00022801"/>
    </source>
</evidence>
<dbReference type="InterPro" id="IPR003010">
    <property type="entry name" value="C-N_Hydrolase"/>
</dbReference>
<dbReference type="InterPro" id="IPR036526">
    <property type="entry name" value="C-N_Hydrolase_sf"/>
</dbReference>
<evidence type="ECO:0000256" key="2">
    <source>
        <dbReference type="SAM" id="MobiDB-lite"/>
    </source>
</evidence>
<dbReference type="GeneID" id="27353179"/>
<keyword evidence="5" id="KW-1185">Reference proteome</keyword>
<dbReference type="HOGENOM" id="CLU_030130_2_0_1"/>
<protein>
    <recommendedName>
        <fullName evidence="3">CN hydrolase domain-containing protein</fullName>
    </recommendedName>
</protein>
<dbReference type="GO" id="GO:0016811">
    <property type="term" value="F:hydrolase activity, acting on carbon-nitrogen (but not peptide) bonds, in linear amides"/>
    <property type="evidence" value="ECO:0007669"/>
    <property type="project" value="TreeGrafter"/>
</dbReference>
<evidence type="ECO:0000313" key="5">
    <source>
        <dbReference type="Proteomes" id="UP000053342"/>
    </source>
</evidence>
<proteinExistence type="predicted"/>
<dbReference type="Proteomes" id="UP000053342">
    <property type="component" value="Unassembled WGS sequence"/>
</dbReference>
<gene>
    <name evidence="4" type="ORF">PV06_01105</name>
</gene>
<name>A0A0D2EKZ6_9EURO</name>
<dbReference type="PROSITE" id="PS50263">
    <property type="entry name" value="CN_HYDROLASE"/>
    <property type="match status" value="1"/>
</dbReference>
<dbReference type="EMBL" id="KN847332">
    <property type="protein sequence ID" value="KIW48529.1"/>
    <property type="molecule type" value="Genomic_DNA"/>
</dbReference>
<dbReference type="PANTHER" id="PTHR43674">
    <property type="entry name" value="NITRILASE C965.09-RELATED"/>
    <property type="match status" value="1"/>
</dbReference>
<dbReference type="CDD" id="cd07197">
    <property type="entry name" value="nitrilase"/>
    <property type="match status" value="1"/>
</dbReference>
<dbReference type="SUPFAM" id="SSF56317">
    <property type="entry name" value="Carbon-nitrogen hydrolase"/>
    <property type="match status" value="1"/>
</dbReference>
<dbReference type="PANTHER" id="PTHR43674:SF16">
    <property type="entry name" value="CARBON-NITROGEN FAMILY, PUTATIVE (AFU_ORTHOLOGUE AFUA_5G02350)-RELATED"/>
    <property type="match status" value="1"/>
</dbReference>